<name>A0A7G9TCY1_PSEMX</name>
<organism evidence="1 2">
    <name type="scientific">Pseudoxanthomonas mexicana</name>
    <dbReference type="NCBI Taxonomy" id="128785"/>
    <lineage>
        <taxon>Bacteria</taxon>
        <taxon>Pseudomonadati</taxon>
        <taxon>Pseudomonadota</taxon>
        <taxon>Gammaproteobacteria</taxon>
        <taxon>Lysobacterales</taxon>
        <taxon>Lysobacteraceae</taxon>
        <taxon>Pseudoxanthomonas</taxon>
    </lineage>
</organism>
<dbReference type="AlphaFoldDB" id="A0A7G9TCY1"/>
<protein>
    <submittedName>
        <fullName evidence="1">Transcriptional regulator</fullName>
    </submittedName>
</protein>
<dbReference type="Gene3D" id="1.10.260.40">
    <property type="entry name" value="lambda repressor-like DNA-binding domains"/>
    <property type="match status" value="1"/>
</dbReference>
<gene>
    <name evidence="1" type="ORF">IAE60_00475</name>
</gene>
<dbReference type="EMBL" id="CP060731">
    <property type="protein sequence ID" value="QNN77956.1"/>
    <property type="molecule type" value="Genomic_DNA"/>
</dbReference>
<proteinExistence type="predicted"/>
<accession>A0A7G9TCY1</accession>
<dbReference type="GO" id="GO:0003677">
    <property type="term" value="F:DNA binding"/>
    <property type="evidence" value="ECO:0007669"/>
    <property type="project" value="InterPro"/>
</dbReference>
<reference evidence="1 2" key="1">
    <citation type="submission" date="2020-08" db="EMBL/GenBank/DDBJ databases">
        <title>Streptomycin Non-resistant strain, P. mexicana.</title>
        <authorList>
            <person name="Ganesh-Kumar S."/>
            <person name="Zhe T."/>
            <person name="Yu Z."/>
            <person name="Min Y."/>
        </authorList>
    </citation>
    <scope>NUCLEOTIDE SEQUENCE [LARGE SCALE GENOMIC DNA]</scope>
    <source>
        <strain evidence="1 2">GTZY2</strain>
    </source>
</reference>
<evidence type="ECO:0000313" key="2">
    <source>
        <dbReference type="Proteomes" id="UP000515838"/>
    </source>
</evidence>
<evidence type="ECO:0000313" key="1">
    <source>
        <dbReference type="EMBL" id="QNN77956.1"/>
    </source>
</evidence>
<sequence>MGNEREKFSQRLAHAMQQAGYEPRPTVLFHLFNTHYRGRSVSVQTTSRWLGAQAIPAQDKLQVLADLLGVEPHTLRFGTPPRSRVAEPRIAWPAGVGSRERQTIDAYLQLSPKKRELVGELVKALSDSA</sequence>
<dbReference type="InterPro" id="IPR010982">
    <property type="entry name" value="Lambda_DNA-bd_dom_sf"/>
</dbReference>
<dbReference type="Proteomes" id="UP000515838">
    <property type="component" value="Chromosome"/>
</dbReference>